<dbReference type="InterPro" id="IPR000742">
    <property type="entry name" value="EGF"/>
</dbReference>
<feature type="signal peptide" evidence="2">
    <location>
        <begin position="1"/>
        <end position="25"/>
    </location>
</feature>
<comment type="caution">
    <text evidence="1">Lacks conserved residue(s) required for the propagation of feature annotation.</text>
</comment>
<protein>
    <recommendedName>
        <fullName evidence="3">EGF-like domain-containing protein</fullName>
    </recommendedName>
</protein>
<feature type="disulfide bond" evidence="1">
    <location>
        <begin position="462"/>
        <end position="472"/>
    </location>
</feature>
<dbReference type="PROSITE" id="PS50026">
    <property type="entry name" value="EGF_3"/>
    <property type="match status" value="1"/>
</dbReference>
<dbReference type="SUPFAM" id="SSF57196">
    <property type="entry name" value="EGF/Laminin"/>
    <property type="match status" value="1"/>
</dbReference>
<feature type="chain" id="PRO_5018641730" description="EGF-like domain-containing protein" evidence="2">
    <location>
        <begin position="26"/>
        <end position="500"/>
    </location>
</feature>
<reference evidence="4" key="1">
    <citation type="submission" date="2025-08" db="UniProtKB">
        <authorList>
            <consortium name="Ensembl"/>
        </authorList>
    </citation>
    <scope>IDENTIFICATION</scope>
</reference>
<dbReference type="InterPro" id="IPR039051">
    <property type="entry name" value="SE-CTX-like"/>
</dbReference>
<dbReference type="PROSITE" id="PS00022">
    <property type="entry name" value="EGF_1"/>
    <property type="match status" value="1"/>
</dbReference>
<feature type="domain" description="EGF-like" evidence="3">
    <location>
        <begin position="458"/>
        <end position="495"/>
    </location>
</feature>
<dbReference type="OMA" id="KVMYSSY"/>
<evidence type="ECO:0000256" key="2">
    <source>
        <dbReference type="SAM" id="SignalP"/>
    </source>
</evidence>
<sequence length="500" mass="57609">MASQWWSASMLLASLMSLYWMTSSAQPHVPLTGDLSPPDKVPRALRPRTREEVQASTQLVKDALTVAKDIFQLDAVKDAFDIIKRFSKCASLVPGIGGLVSSVISVALAFIPQEDPVLKAVKEGFAEVNRKLDSLSIQISELATDVEWFNYISIYSQDERHILNAWRRFSEFTEGIELLYSEKDKQRLAQIFISYYENTGAETGMINLYHYLTVTHTSLTVNINDLLVRKLKCNIGQIGKYNLYLNSLLWKGMVVNQFYWKLIFNKTNEEAKHTQVIKEVTEAQISTIEYCLDRSEEYMKNDVIETTKALSQKDNQAIAVRVKKILDQKYNWYRWMVLVYKKSNEDKILLYNMIKIPVGDIIVAVDYAAEGPVEWTNEIKQGADKCFKDKDCMLLKTLPECKFTVPYSRHPTSYQNLPFADYAKIVYAARGDDYKVEPEPFHKVDCLKSQVFIHYSRKLPVCTNIKCQNGKCERLLNSNESWCKCHDGYYGDLCEKKMMF</sequence>
<evidence type="ECO:0000313" key="4">
    <source>
        <dbReference type="Ensembl" id="ENSACIP00000012236.1"/>
    </source>
</evidence>
<dbReference type="PROSITE" id="PS01186">
    <property type="entry name" value="EGF_2"/>
    <property type="match status" value="1"/>
</dbReference>
<name>A0A3Q0RNN0_AMPCI</name>
<keyword evidence="1" id="KW-1015">Disulfide bond</keyword>
<keyword evidence="2" id="KW-0732">Signal</keyword>
<dbReference type="PANTHER" id="PTHR40472:SF11">
    <property type="entry name" value="RAPUNZEL 3-RELATED"/>
    <property type="match status" value="1"/>
</dbReference>
<dbReference type="AlphaFoldDB" id="A0A3Q0RNN0"/>
<dbReference type="Gene3D" id="2.10.25.10">
    <property type="entry name" value="Laminin"/>
    <property type="match status" value="1"/>
</dbReference>
<dbReference type="PANTHER" id="PTHR40472">
    <property type="entry name" value="RICIN B-TYPE LECTIN DOMAIN-CONTAINING PROTEIN"/>
    <property type="match status" value="1"/>
</dbReference>
<keyword evidence="5" id="KW-1185">Reference proteome</keyword>
<dbReference type="GeneTree" id="ENSGT01140000282662"/>
<dbReference type="Proteomes" id="UP000261340">
    <property type="component" value="Unplaced"/>
</dbReference>
<evidence type="ECO:0000313" key="5">
    <source>
        <dbReference type="Proteomes" id="UP000261340"/>
    </source>
</evidence>
<evidence type="ECO:0000256" key="1">
    <source>
        <dbReference type="PROSITE-ProRule" id="PRU00076"/>
    </source>
</evidence>
<proteinExistence type="predicted"/>
<keyword evidence="1" id="KW-0245">EGF-like domain</keyword>
<reference evidence="4" key="2">
    <citation type="submission" date="2025-09" db="UniProtKB">
        <authorList>
            <consortium name="Ensembl"/>
        </authorList>
    </citation>
    <scope>IDENTIFICATION</scope>
</reference>
<dbReference type="STRING" id="61819.ENSACIP00000012236"/>
<organism evidence="4 5">
    <name type="scientific">Amphilophus citrinellus</name>
    <name type="common">Midas cichlid</name>
    <name type="synonym">Cichlasoma citrinellum</name>
    <dbReference type="NCBI Taxonomy" id="61819"/>
    <lineage>
        <taxon>Eukaryota</taxon>
        <taxon>Metazoa</taxon>
        <taxon>Chordata</taxon>
        <taxon>Craniata</taxon>
        <taxon>Vertebrata</taxon>
        <taxon>Euteleostomi</taxon>
        <taxon>Actinopterygii</taxon>
        <taxon>Neopterygii</taxon>
        <taxon>Teleostei</taxon>
        <taxon>Neoteleostei</taxon>
        <taxon>Acanthomorphata</taxon>
        <taxon>Ovalentaria</taxon>
        <taxon>Cichlomorphae</taxon>
        <taxon>Cichliformes</taxon>
        <taxon>Cichlidae</taxon>
        <taxon>New World cichlids</taxon>
        <taxon>Cichlasomatinae</taxon>
        <taxon>Heroini</taxon>
        <taxon>Amphilophus</taxon>
    </lineage>
</organism>
<dbReference type="Ensembl" id="ENSACIT00000012580.1">
    <property type="protein sequence ID" value="ENSACIP00000012236.1"/>
    <property type="gene ID" value="ENSACIG00000009554.1"/>
</dbReference>
<accession>A0A3Q0RNN0</accession>
<evidence type="ECO:0000259" key="3">
    <source>
        <dbReference type="PROSITE" id="PS50026"/>
    </source>
</evidence>
<feature type="disulfide bond" evidence="1">
    <location>
        <begin position="485"/>
        <end position="494"/>
    </location>
</feature>